<dbReference type="Proteomes" id="UP001567538">
    <property type="component" value="Unassembled WGS sequence"/>
</dbReference>
<dbReference type="EMBL" id="JBEAFC010000008">
    <property type="protein sequence ID" value="KAL1544330.1"/>
    <property type="molecule type" value="Genomic_DNA"/>
</dbReference>
<dbReference type="InterPro" id="IPR009438">
    <property type="entry name" value="Phytosulfokine"/>
</dbReference>
<comment type="PTM">
    <text evidence="9">PSK-alpha is produced by endopeptidase digestion. PSK-beta is produced from PSK-alpha by exopeptidase digestion.</text>
</comment>
<evidence type="ECO:0000313" key="11">
    <source>
        <dbReference type="Proteomes" id="UP001567538"/>
    </source>
</evidence>
<accession>A0ABD1GJN8</accession>
<keyword evidence="4 9" id="KW-0964">Secreted</keyword>
<dbReference type="Pfam" id="PF06404">
    <property type="entry name" value="PSK"/>
    <property type="match status" value="1"/>
</dbReference>
<keyword evidence="3 9" id="KW-0217">Developmental protein</keyword>
<name>A0ABD1GJN8_SALDI</name>
<evidence type="ECO:0000256" key="8">
    <source>
        <dbReference type="ARBA" id="ARBA00023030"/>
    </source>
</evidence>
<evidence type="ECO:0000313" key="10">
    <source>
        <dbReference type="EMBL" id="KAL1544330.1"/>
    </source>
</evidence>
<evidence type="ECO:0000256" key="7">
    <source>
        <dbReference type="ARBA" id="ARBA00022782"/>
    </source>
</evidence>
<proteinExistence type="inferred from homology"/>
<sequence>MAKIVSLFIITFLLFLTFSGHVLARPEPQFSDVAPVEINSKGDEVEKAGGEGEDELLMRSTHEAHIDYIYTQKQKQP</sequence>
<organism evidence="10 11">
    <name type="scientific">Salvia divinorum</name>
    <name type="common">Maria pastora</name>
    <name type="synonym">Diviner's sage</name>
    <dbReference type="NCBI Taxonomy" id="28513"/>
    <lineage>
        <taxon>Eukaryota</taxon>
        <taxon>Viridiplantae</taxon>
        <taxon>Streptophyta</taxon>
        <taxon>Embryophyta</taxon>
        <taxon>Tracheophyta</taxon>
        <taxon>Spermatophyta</taxon>
        <taxon>Magnoliopsida</taxon>
        <taxon>eudicotyledons</taxon>
        <taxon>Gunneridae</taxon>
        <taxon>Pentapetalae</taxon>
        <taxon>asterids</taxon>
        <taxon>lamiids</taxon>
        <taxon>Lamiales</taxon>
        <taxon>Lamiaceae</taxon>
        <taxon>Nepetoideae</taxon>
        <taxon>Mentheae</taxon>
        <taxon>Salviinae</taxon>
        <taxon>Salvia</taxon>
        <taxon>Salvia subgen. Calosphace</taxon>
    </lineage>
</organism>
<dbReference type="GO" id="GO:0008083">
    <property type="term" value="F:growth factor activity"/>
    <property type="evidence" value="ECO:0007669"/>
    <property type="project" value="UniProtKB-UniRule"/>
</dbReference>
<evidence type="ECO:0000256" key="2">
    <source>
        <dbReference type="ARBA" id="ARBA00010781"/>
    </source>
</evidence>
<evidence type="ECO:0000256" key="6">
    <source>
        <dbReference type="ARBA" id="ARBA00022729"/>
    </source>
</evidence>
<keyword evidence="11" id="KW-1185">Reference proteome</keyword>
<dbReference type="PANTHER" id="PTHR33285:SF55">
    <property type="entry name" value="PHYTOSULFOKINES 3"/>
    <property type="match status" value="1"/>
</dbReference>
<comment type="function">
    <text evidence="9">Promotes plant cell differentiation, organogenesis and somatic embryogenesis as well as cell proliferation.</text>
</comment>
<evidence type="ECO:0000256" key="9">
    <source>
        <dbReference type="RuleBase" id="RU368031"/>
    </source>
</evidence>
<comment type="similarity">
    <text evidence="2 9">Belongs to the phytosulfokine family.</text>
</comment>
<dbReference type="GO" id="GO:0008283">
    <property type="term" value="P:cell population proliferation"/>
    <property type="evidence" value="ECO:0007669"/>
    <property type="project" value="UniProtKB-UniRule"/>
</dbReference>
<keyword evidence="5 9" id="KW-0765">Sulfation</keyword>
<evidence type="ECO:0000256" key="4">
    <source>
        <dbReference type="ARBA" id="ARBA00022525"/>
    </source>
</evidence>
<dbReference type="GO" id="GO:0005576">
    <property type="term" value="C:extracellular region"/>
    <property type="evidence" value="ECO:0007669"/>
    <property type="project" value="UniProtKB-SubCell"/>
</dbReference>
<reference evidence="10 11" key="1">
    <citation type="submission" date="2024-06" db="EMBL/GenBank/DDBJ databases">
        <title>A chromosome level genome sequence of Diviner's sage (Salvia divinorum).</title>
        <authorList>
            <person name="Ford S.A."/>
            <person name="Ro D.-K."/>
            <person name="Ness R.W."/>
            <person name="Phillips M.A."/>
        </authorList>
    </citation>
    <scope>NUCLEOTIDE SEQUENCE [LARGE SCALE GENOMIC DNA]</scope>
    <source>
        <strain evidence="10">SAF-2024a</strain>
        <tissue evidence="10">Leaf</tissue>
    </source>
</reference>
<evidence type="ECO:0000256" key="1">
    <source>
        <dbReference type="ARBA" id="ARBA00004613"/>
    </source>
</evidence>
<dbReference type="GO" id="GO:0030154">
    <property type="term" value="P:cell differentiation"/>
    <property type="evidence" value="ECO:0007669"/>
    <property type="project" value="UniProtKB-UniRule"/>
</dbReference>
<evidence type="ECO:0000256" key="3">
    <source>
        <dbReference type="ARBA" id="ARBA00022473"/>
    </source>
</evidence>
<comment type="PTM">
    <text evidence="9">Sulfation is important for activity and for the binding to a putative membrane receptor.</text>
</comment>
<evidence type="ECO:0000256" key="5">
    <source>
        <dbReference type="ARBA" id="ARBA00022641"/>
    </source>
</evidence>
<comment type="subcellular location">
    <subcellularLocation>
        <location evidence="1 9">Secreted</location>
    </subcellularLocation>
</comment>
<feature type="signal peptide" evidence="9">
    <location>
        <begin position="1"/>
        <end position="24"/>
    </location>
</feature>
<protein>
    <recommendedName>
        <fullName evidence="9">Phytosulfokine</fullName>
    </recommendedName>
    <component>
        <recommendedName>
            <fullName evidence="9">Phytosulfokine-alpha</fullName>
            <shortName evidence="9">PSK-alpha</shortName>
            <shortName evidence="9">Phytosulfokine-a</shortName>
        </recommendedName>
    </component>
    <component>
        <recommendedName>
            <fullName evidence="9">Phytosulfokine-beta</fullName>
            <shortName evidence="9">PSK-beta</shortName>
            <shortName evidence="9">Phytosulfokine-b</shortName>
        </recommendedName>
    </component>
</protein>
<keyword evidence="8 9" id="KW-0339">Growth factor</keyword>
<keyword evidence="7 9" id="KW-0221">Differentiation</keyword>
<gene>
    <name evidence="10" type="ORF">AAHA92_21198</name>
</gene>
<dbReference type="PANTHER" id="PTHR33285">
    <property type="entry name" value="PHYTOSULFOKINES 3"/>
    <property type="match status" value="1"/>
</dbReference>
<dbReference type="AlphaFoldDB" id="A0ABD1GJN8"/>
<keyword evidence="6 9" id="KW-0732">Signal</keyword>
<comment type="caution">
    <text evidence="10">The sequence shown here is derived from an EMBL/GenBank/DDBJ whole genome shotgun (WGS) entry which is preliminary data.</text>
</comment>
<feature type="chain" id="PRO_5044532505" description="Phytosulfokine" evidence="9">
    <location>
        <begin position="25"/>
        <end position="77"/>
    </location>
</feature>